<dbReference type="EMBL" id="JBHUKQ010000008">
    <property type="protein sequence ID" value="MFD2480259.1"/>
    <property type="molecule type" value="Genomic_DNA"/>
</dbReference>
<name>A0ABW5HTI6_9PSEU</name>
<evidence type="ECO:0000313" key="1">
    <source>
        <dbReference type="EMBL" id="MFD2480259.1"/>
    </source>
</evidence>
<accession>A0ABW5HTI6</accession>
<keyword evidence="2" id="KW-1185">Reference proteome</keyword>
<proteinExistence type="predicted"/>
<protein>
    <submittedName>
        <fullName evidence="1">Uncharacterized protein</fullName>
    </submittedName>
</protein>
<organism evidence="1 2">
    <name type="scientific">Amycolatopsis albidoflavus</name>
    <dbReference type="NCBI Taxonomy" id="102226"/>
    <lineage>
        <taxon>Bacteria</taxon>
        <taxon>Bacillati</taxon>
        <taxon>Actinomycetota</taxon>
        <taxon>Actinomycetes</taxon>
        <taxon>Pseudonocardiales</taxon>
        <taxon>Pseudonocardiaceae</taxon>
        <taxon>Amycolatopsis</taxon>
    </lineage>
</organism>
<reference evidence="2" key="1">
    <citation type="journal article" date="2019" name="Int. J. Syst. Evol. Microbiol.">
        <title>The Global Catalogue of Microorganisms (GCM) 10K type strain sequencing project: providing services to taxonomists for standard genome sequencing and annotation.</title>
        <authorList>
            <consortium name="The Broad Institute Genomics Platform"/>
            <consortium name="The Broad Institute Genome Sequencing Center for Infectious Disease"/>
            <person name="Wu L."/>
            <person name="Ma J."/>
        </authorList>
    </citation>
    <scope>NUCLEOTIDE SEQUENCE [LARGE SCALE GENOMIC DNA]</scope>
    <source>
        <strain evidence="2">CGMCC 4.7638</strain>
    </source>
</reference>
<sequence>MPGTVPAAALAGLARAARLRVRDPATCQRIGRITFAPEQEEPVVAFGPESPRHRRSR</sequence>
<dbReference type="RefSeq" id="WP_344287458.1">
    <property type="nucleotide sequence ID" value="NZ_BAAAHV010000028.1"/>
</dbReference>
<evidence type="ECO:0000313" key="2">
    <source>
        <dbReference type="Proteomes" id="UP001597542"/>
    </source>
</evidence>
<comment type="caution">
    <text evidence="1">The sequence shown here is derived from an EMBL/GenBank/DDBJ whole genome shotgun (WGS) entry which is preliminary data.</text>
</comment>
<dbReference type="Proteomes" id="UP001597542">
    <property type="component" value="Unassembled WGS sequence"/>
</dbReference>
<gene>
    <name evidence="1" type="ORF">ACFSUT_08245</name>
</gene>